<evidence type="ECO:0000256" key="9">
    <source>
        <dbReference type="ARBA" id="ARBA00022840"/>
    </source>
</evidence>
<organism evidence="14 15">
    <name type="scientific">Terribacillus halophilus</name>
    <dbReference type="NCBI Taxonomy" id="361279"/>
    <lineage>
        <taxon>Bacteria</taxon>
        <taxon>Bacillati</taxon>
        <taxon>Bacillota</taxon>
        <taxon>Bacilli</taxon>
        <taxon>Bacillales</taxon>
        <taxon>Bacillaceae</taxon>
        <taxon>Terribacillus</taxon>
    </lineage>
</organism>
<dbReference type="GO" id="GO:0005886">
    <property type="term" value="C:plasma membrane"/>
    <property type="evidence" value="ECO:0007669"/>
    <property type="project" value="TreeGrafter"/>
</dbReference>
<evidence type="ECO:0000259" key="13">
    <source>
        <dbReference type="PROSITE" id="PS50109"/>
    </source>
</evidence>
<evidence type="ECO:0000256" key="10">
    <source>
        <dbReference type="ARBA" id="ARBA00022989"/>
    </source>
</evidence>
<evidence type="ECO:0000256" key="11">
    <source>
        <dbReference type="ARBA" id="ARBA00023012"/>
    </source>
</evidence>
<dbReference type="EMBL" id="FMZB01000004">
    <property type="protein sequence ID" value="SDC75714.1"/>
    <property type="molecule type" value="Genomic_DNA"/>
</dbReference>
<dbReference type="STRING" id="361279.SAMN05421663_10421"/>
<dbReference type="GO" id="GO:0000155">
    <property type="term" value="F:phosphorelay sensor kinase activity"/>
    <property type="evidence" value="ECO:0007669"/>
    <property type="project" value="InterPro"/>
</dbReference>
<dbReference type="Pfam" id="PF02518">
    <property type="entry name" value="HATPase_c"/>
    <property type="match status" value="1"/>
</dbReference>
<dbReference type="PANTHER" id="PTHR45453:SF1">
    <property type="entry name" value="PHOSPHATE REGULON SENSOR PROTEIN PHOR"/>
    <property type="match status" value="1"/>
</dbReference>
<evidence type="ECO:0000256" key="12">
    <source>
        <dbReference type="ARBA" id="ARBA00023136"/>
    </source>
</evidence>
<evidence type="ECO:0000256" key="6">
    <source>
        <dbReference type="ARBA" id="ARBA00022692"/>
    </source>
</evidence>
<proteinExistence type="predicted"/>
<evidence type="ECO:0000256" key="3">
    <source>
        <dbReference type="ARBA" id="ARBA00012438"/>
    </source>
</evidence>
<keyword evidence="8 14" id="KW-0418">Kinase</keyword>
<dbReference type="RefSeq" id="WP_093726829.1">
    <property type="nucleotide sequence ID" value="NZ_FMZB01000004.1"/>
</dbReference>
<dbReference type="GO" id="GO:0016036">
    <property type="term" value="P:cellular response to phosphate starvation"/>
    <property type="evidence" value="ECO:0007669"/>
    <property type="project" value="TreeGrafter"/>
</dbReference>
<gene>
    <name evidence="14" type="ORF">SAMN05421663_10421</name>
</gene>
<keyword evidence="6" id="KW-0812">Transmembrane</keyword>
<keyword evidence="15" id="KW-1185">Reference proteome</keyword>
<comment type="subcellular location">
    <subcellularLocation>
        <location evidence="2">Membrane</location>
    </subcellularLocation>
</comment>
<dbReference type="EC" id="2.7.13.3" evidence="3"/>
<dbReference type="PRINTS" id="PR00344">
    <property type="entry name" value="BCTRLSENSOR"/>
</dbReference>
<keyword evidence="4" id="KW-0597">Phosphoprotein</keyword>
<dbReference type="GO" id="GO:0004721">
    <property type="term" value="F:phosphoprotein phosphatase activity"/>
    <property type="evidence" value="ECO:0007669"/>
    <property type="project" value="TreeGrafter"/>
</dbReference>
<evidence type="ECO:0000256" key="2">
    <source>
        <dbReference type="ARBA" id="ARBA00004370"/>
    </source>
</evidence>
<dbReference type="CDD" id="cd00082">
    <property type="entry name" value="HisKA"/>
    <property type="match status" value="1"/>
</dbReference>
<dbReference type="InterPro" id="IPR036890">
    <property type="entry name" value="HATPase_C_sf"/>
</dbReference>
<keyword evidence="7" id="KW-0547">Nucleotide-binding</keyword>
<sequence length="310" mass="35547">MAILFLLLFLLSLLWNILLFKNNRKVLTDLTYIEDKLHHITDTGGQERILLHTNTKQVQSLLIKLNHLLDSKHQVAADHSNIERSMRKMLSNISHDLKTPLTVILGYIEMAENEKDPRRENLSDMLDIVKLKSAEVLDLIERFFELAKLESGDKDIELGKLDISELCRKVILDFSSILQKEEFDVAIDIPEYPIHVMGNEQAIIRILNNLVSNAIAYGSDGKFIGLKLSRKDNTAFIEVYDKGRGISESQQDRVFERMYTMEDSRNKHYQGSGLGLTITKRLVEQMNGSISLQSTPYVKTSFKIGLKWIN</sequence>
<dbReference type="InterPro" id="IPR003594">
    <property type="entry name" value="HATPase_dom"/>
</dbReference>
<keyword evidence="11" id="KW-0902">Two-component regulatory system</keyword>
<dbReference type="InterPro" id="IPR036097">
    <property type="entry name" value="HisK_dim/P_sf"/>
</dbReference>
<dbReference type="SUPFAM" id="SSF55874">
    <property type="entry name" value="ATPase domain of HSP90 chaperone/DNA topoisomerase II/histidine kinase"/>
    <property type="match status" value="1"/>
</dbReference>
<dbReference type="Gene3D" id="3.30.565.10">
    <property type="entry name" value="Histidine kinase-like ATPase, C-terminal domain"/>
    <property type="match status" value="1"/>
</dbReference>
<dbReference type="Proteomes" id="UP000198666">
    <property type="component" value="Unassembled WGS sequence"/>
</dbReference>
<dbReference type="Gene3D" id="1.10.287.130">
    <property type="match status" value="1"/>
</dbReference>
<evidence type="ECO:0000256" key="5">
    <source>
        <dbReference type="ARBA" id="ARBA00022679"/>
    </source>
</evidence>
<dbReference type="PROSITE" id="PS50109">
    <property type="entry name" value="HIS_KIN"/>
    <property type="match status" value="1"/>
</dbReference>
<name>A0A1G6P7X3_9BACI</name>
<keyword evidence="5" id="KW-0808">Transferase</keyword>
<dbReference type="AlphaFoldDB" id="A0A1G6P7X3"/>
<keyword evidence="10" id="KW-1133">Transmembrane helix</keyword>
<dbReference type="PANTHER" id="PTHR45453">
    <property type="entry name" value="PHOSPHATE REGULON SENSOR PROTEIN PHOR"/>
    <property type="match status" value="1"/>
</dbReference>
<evidence type="ECO:0000256" key="4">
    <source>
        <dbReference type="ARBA" id="ARBA00022553"/>
    </source>
</evidence>
<dbReference type="InterPro" id="IPR050351">
    <property type="entry name" value="BphY/WalK/GraS-like"/>
</dbReference>
<dbReference type="InterPro" id="IPR005467">
    <property type="entry name" value="His_kinase_dom"/>
</dbReference>
<evidence type="ECO:0000256" key="8">
    <source>
        <dbReference type="ARBA" id="ARBA00022777"/>
    </source>
</evidence>
<evidence type="ECO:0000313" key="15">
    <source>
        <dbReference type="Proteomes" id="UP000198666"/>
    </source>
</evidence>
<dbReference type="SMART" id="SM00387">
    <property type="entry name" value="HATPase_c"/>
    <property type="match status" value="1"/>
</dbReference>
<keyword evidence="12" id="KW-0472">Membrane</keyword>
<keyword evidence="9" id="KW-0067">ATP-binding</keyword>
<dbReference type="FunFam" id="3.30.565.10:FF:000013">
    <property type="entry name" value="Two-component sensor histidine kinase"/>
    <property type="match status" value="1"/>
</dbReference>
<evidence type="ECO:0000313" key="14">
    <source>
        <dbReference type="EMBL" id="SDC75714.1"/>
    </source>
</evidence>
<reference evidence="15" key="1">
    <citation type="submission" date="2016-10" db="EMBL/GenBank/DDBJ databases">
        <authorList>
            <person name="Varghese N."/>
            <person name="Submissions S."/>
        </authorList>
    </citation>
    <scope>NUCLEOTIDE SEQUENCE [LARGE SCALE GENOMIC DNA]</scope>
    <source>
        <strain evidence="15">DSM 21620</strain>
    </source>
</reference>
<evidence type="ECO:0000256" key="7">
    <source>
        <dbReference type="ARBA" id="ARBA00022741"/>
    </source>
</evidence>
<dbReference type="InterPro" id="IPR003661">
    <property type="entry name" value="HisK_dim/P_dom"/>
</dbReference>
<comment type="catalytic activity">
    <reaction evidence="1">
        <text>ATP + protein L-histidine = ADP + protein N-phospho-L-histidine.</text>
        <dbReference type="EC" id="2.7.13.3"/>
    </reaction>
</comment>
<dbReference type="InterPro" id="IPR004358">
    <property type="entry name" value="Sig_transdc_His_kin-like_C"/>
</dbReference>
<dbReference type="SUPFAM" id="SSF47384">
    <property type="entry name" value="Homodimeric domain of signal transducing histidine kinase"/>
    <property type="match status" value="1"/>
</dbReference>
<dbReference type="OrthoDB" id="9792991at2"/>
<accession>A0A1G6P7X3</accession>
<dbReference type="GO" id="GO:0005524">
    <property type="term" value="F:ATP binding"/>
    <property type="evidence" value="ECO:0007669"/>
    <property type="project" value="UniProtKB-KW"/>
</dbReference>
<evidence type="ECO:0000256" key="1">
    <source>
        <dbReference type="ARBA" id="ARBA00000085"/>
    </source>
</evidence>
<feature type="domain" description="Histidine kinase" evidence="13">
    <location>
        <begin position="92"/>
        <end position="310"/>
    </location>
</feature>
<dbReference type="Pfam" id="PF00512">
    <property type="entry name" value="HisKA"/>
    <property type="match status" value="1"/>
</dbReference>
<dbReference type="SMART" id="SM00388">
    <property type="entry name" value="HisKA"/>
    <property type="match status" value="1"/>
</dbReference>
<protein>
    <recommendedName>
        <fullName evidence="3">histidine kinase</fullName>
        <ecNumber evidence="3">2.7.13.3</ecNumber>
    </recommendedName>
</protein>